<dbReference type="STRING" id="1122206.SAMN02745753_01646"/>
<sequence>MTQFNPVSQSAGGQASFIAVDWGTTNLRAFLMNQDGHIQAQRDSDRGMLKLGSAEFESVLSDLLGDWLTPDLPIYMAGMVGSRGGWQEVPYQQCPIKLEDLSEHLFWLTTSLPNKVAIVPGLRGTGVAGLLDVMRGEETQLLGALDWLEEQGRADESPIFCLPGTHCKWAQITEGKVTQFSTSITGELFARLNDESSLVKGLPKSNQLNEDAFKKGVQASLQAGGILHHLFSARSRFVCGELAADEVRDYLSGVVIGHDVNDTLEALKVVSLEVPKSPVLIIGSEALSERYALALSSRDLTSEFLAANEASIRGLKRLANRQAVSANNPTTGAL</sequence>
<evidence type="ECO:0000313" key="2">
    <source>
        <dbReference type="Proteomes" id="UP000184517"/>
    </source>
</evidence>
<dbReference type="CDD" id="cd24012">
    <property type="entry name" value="ASKHA_NBD_KDGal-kinase"/>
    <property type="match status" value="1"/>
</dbReference>
<dbReference type="InterPro" id="IPR042258">
    <property type="entry name" value="DGOK_N"/>
</dbReference>
<dbReference type="GO" id="GO:0008671">
    <property type="term" value="F:2-dehydro-3-deoxygalactonokinase activity"/>
    <property type="evidence" value="ECO:0007669"/>
    <property type="project" value="InterPro"/>
</dbReference>
<name>A0A1M5A9H5_9GAMM</name>
<dbReference type="RefSeq" id="WP_072839230.1">
    <property type="nucleotide sequence ID" value="NZ_FQVF01000006.1"/>
</dbReference>
<dbReference type="Gene3D" id="3.30.420.310">
    <property type="entry name" value="2-keto-3-deoxy-galactonokinase, C-terminal domain"/>
    <property type="match status" value="1"/>
</dbReference>
<dbReference type="Pfam" id="PF05035">
    <property type="entry name" value="DGOK"/>
    <property type="match status" value="1"/>
</dbReference>
<proteinExistence type="predicted"/>
<dbReference type="Proteomes" id="UP000184517">
    <property type="component" value="Unassembled WGS sequence"/>
</dbReference>
<dbReference type="InterPro" id="IPR042257">
    <property type="entry name" value="DGOK_C"/>
</dbReference>
<dbReference type="Gene3D" id="3.30.420.300">
    <property type="entry name" value="2-keto-3-deoxy-galactonokinase, substrate binding domain"/>
    <property type="match status" value="1"/>
</dbReference>
<keyword evidence="1" id="KW-0418">Kinase</keyword>
<keyword evidence="1" id="KW-0808">Transferase</keyword>
<reference evidence="2" key="1">
    <citation type="submission" date="2016-11" db="EMBL/GenBank/DDBJ databases">
        <authorList>
            <person name="Varghese N."/>
            <person name="Submissions S."/>
        </authorList>
    </citation>
    <scope>NUCLEOTIDE SEQUENCE [LARGE SCALE GENOMIC DNA]</scope>
    <source>
        <strain evidence="2">DSM 16579</strain>
    </source>
</reference>
<dbReference type="EMBL" id="FQVF01000006">
    <property type="protein sequence ID" value="SHF26919.1"/>
    <property type="molecule type" value="Genomic_DNA"/>
</dbReference>
<dbReference type="OrthoDB" id="256574at2"/>
<accession>A0A1M5A9H5</accession>
<dbReference type="InterPro" id="IPR007729">
    <property type="entry name" value="DGOK"/>
</dbReference>
<evidence type="ECO:0000313" key="1">
    <source>
        <dbReference type="EMBL" id="SHF26919.1"/>
    </source>
</evidence>
<dbReference type="AlphaFoldDB" id="A0A1M5A9H5"/>
<gene>
    <name evidence="1" type="ORF">SAMN02745753_01646</name>
</gene>
<protein>
    <submittedName>
        <fullName evidence="1">2-keto-3-deoxygalactonate kinase</fullName>
    </submittedName>
</protein>
<dbReference type="GO" id="GO:0034194">
    <property type="term" value="P:D-galactonate catabolic process"/>
    <property type="evidence" value="ECO:0007669"/>
    <property type="project" value="InterPro"/>
</dbReference>
<keyword evidence="2" id="KW-1185">Reference proteome</keyword>
<organism evidence="1 2">
    <name type="scientific">Marinomonas polaris DSM 16579</name>
    <dbReference type="NCBI Taxonomy" id="1122206"/>
    <lineage>
        <taxon>Bacteria</taxon>
        <taxon>Pseudomonadati</taxon>
        <taxon>Pseudomonadota</taxon>
        <taxon>Gammaproteobacteria</taxon>
        <taxon>Oceanospirillales</taxon>
        <taxon>Oceanospirillaceae</taxon>
        <taxon>Marinomonas</taxon>
    </lineage>
</organism>